<sequence length="35" mass="4264">MLKRLRELGWSQNDLAEKMEVRPRLVNQWVKGLIR</sequence>
<keyword evidence="3" id="KW-1185">Reference proteome</keyword>
<name>A0A5B8VSH9_9BACT</name>
<accession>A0A5B8VSH9</accession>
<dbReference type="AlphaFoldDB" id="A0A5B8VSH9"/>
<dbReference type="Proteomes" id="UP000321291">
    <property type="component" value="Chromosome"/>
</dbReference>
<evidence type="ECO:0000313" key="3">
    <source>
        <dbReference type="Proteomes" id="UP000321291"/>
    </source>
</evidence>
<dbReference type="KEGG" id="agi:FSB73_21350"/>
<dbReference type="GO" id="GO:0003677">
    <property type="term" value="F:DNA binding"/>
    <property type="evidence" value="ECO:0007669"/>
    <property type="project" value="InterPro"/>
</dbReference>
<dbReference type="EMBL" id="CP042434">
    <property type="protein sequence ID" value="QEC74390.1"/>
    <property type="molecule type" value="Genomic_DNA"/>
</dbReference>
<dbReference type="Gene3D" id="1.10.260.40">
    <property type="entry name" value="lambda repressor-like DNA-binding domains"/>
    <property type="match status" value="1"/>
</dbReference>
<proteinExistence type="predicted"/>
<dbReference type="InterPro" id="IPR010982">
    <property type="entry name" value="Lambda_DNA-bd_dom_sf"/>
</dbReference>
<evidence type="ECO:0000259" key="1">
    <source>
        <dbReference type="Pfam" id="PF01381"/>
    </source>
</evidence>
<feature type="domain" description="HTH cro/C1-type" evidence="1">
    <location>
        <begin position="2"/>
        <end position="32"/>
    </location>
</feature>
<dbReference type="InterPro" id="IPR001387">
    <property type="entry name" value="Cro/C1-type_HTH"/>
</dbReference>
<dbReference type="Pfam" id="PF01381">
    <property type="entry name" value="HTH_3"/>
    <property type="match status" value="1"/>
</dbReference>
<organism evidence="2 3">
    <name type="scientific">Arachidicoccus ginsenosidivorans</name>
    <dbReference type="NCBI Taxonomy" id="496057"/>
    <lineage>
        <taxon>Bacteria</taxon>
        <taxon>Pseudomonadati</taxon>
        <taxon>Bacteroidota</taxon>
        <taxon>Chitinophagia</taxon>
        <taxon>Chitinophagales</taxon>
        <taxon>Chitinophagaceae</taxon>
        <taxon>Arachidicoccus</taxon>
    </lineage>
</organism>
<dbReference type="SUPFAM" id="SSF47413">
    <property type="entry name" value="lambda repressor-like DNA-binding domains"/>
    <property type="match status" value="1"/>
</dbReference>
<dbReference type="CDD" id="cd00093">
    <property type="entry name" value="HTH_XRE"/>
    <property type="match status" value="1"/>
</dbReference>
<evidence type="ECO:0000313" key="2">
    <source>
        <dbReference type="EMBL" id="QEC74390.1"/>
    </source>
</evidence>
<reference evidence="2 3" key="1">
    <citation type="journal article" date="2017" name="Int. J. Syst. Evol. Microbiol.">
        <title>Arachidicoccus ginsenosidivorans sp. nov., with ginsenoside-converting activity isolated from ginseng cultivating soil.</title>
        <authorList>
            <person name="Siddiqi M.Z."/>
            <person name="Aslam Z."/>
            <person name="Im W.T."/>
        </authorList>
    </citation>
    <scope>NUCLEOTIDE SEQUENCE [LARGE SCALE GENOMIC DNA]</scope>
    <source>
        <strain evidence="2 3">Gsoil 809</strain>
    </source>
</reference>
<protein>
    <submittedName>
        <fullName evidence="2">Helix-turn-helix transcriptional regulator</fullName>
    </submittedName>
</protein>
<gene>
    <name evidence="2" type="ORF">FSB73_21350</name>
</gene>